<sequence>MASRNALLPGVLAVLAMVAASANAGGPAKPAKPEPPRSKAQCMARGGEWILYPMGQFHFCVIRTGDRGKACADDSECQGDCVPADRPSRLPGVCAPTLPMPGGCPKHLVNGRVIEEPCI</sequence>
<dbReference type="AlphaFoldDB" id="A0A4P8HPF7"/>
<name>A0A4P8HPF7_9BURK</name>
<proteinExistence type="predicted"/>
<evidence type="ECO:0000256" key="1">
    <source>
        <dbReference type="SAM" id="SignalP"/>
    </source>
</evidence>
<dbReference type="EMBL" id="CP040017">
    <property type="protein sequence ID" value="QCP10340.1"/>
    <property type="molecule type" value="Genomic_DNA"/>
</dbReference>
<evidence type="ECO:0000313" key="3">
    <source>
        <dbReference type="EMBL" id="QCP10340.1"/>
    </source>
</evidence>
<dbReference type="OrthoDB" id="8592692at2"/>
<protein>
    <submittedName>
        <fullName evidence="2">Uncharacterized protein</fullName>
    </submittedName>
</protein>
<dbReference type="EMBL" id="JACHXS010000003">
    <property type="protein sequence ID" value="MBB3221147.1"/>
    <property type="molecule type" value="Genomic_DNA"/>
</dbReference>
<keyword evidence="4" id="KW-1185">Reference proteome</keyword>
<evidence type="ECO:0000313" key="4">
    <source>
        <dbReference type="Proteomes" id="UP000298763"/>
    </source>
</evidence>
<organism evidence="2 5">
    <name type="scientific">Pseudoduganella umbonata</name>
    <dbReference type="NCBI Taxonomy" id="864828"/>
    <lineage>
        <taxon>Bacteria</taxon>
        <taxon>Pseudomonadati</taxon>
        <taxon>Pseudomonadota</taxon>
        <taxon>Betaproteobacteria</taxon>
        <taxon>Burkholderiales</taxon>
        <taxon>Oxalobacteraceae</taxon>
        <taxon>Telluria group</taxon>
        <taxon>Pseudoduganella</taxon>
    </lineage>
</organism>
<feature type="chain" id="PRO_5044607319" evidence="1">
    <location>
        <begin position="25"/>
        <end position="119"/>
    </location>
</feature>
<evidence type="ECO:0000313" key="2">
    <source>
        <dbReference type="EMBL" id="MBB3221147.1"/>
    </source>
</evidence>
<keyword evidence="1" id="KW-0732">Signal</keyword>
<gene>
    <name evidence="3" type="ORF">FCL38_07780</name>
    <name evidence="2" type="ORF">FHS02_001954</name>
</gene>
<reference evidence="3 4" key="1">
    <citation type="submission" date="2019-05" db="EMBL/GenBank/DDBJ databases">
        <title>Draft Genome Sequences of Six Type Strains of the Genus Massilia.</title>
        <authorList>
            <person name="Miess H."/>
            <person name="Frediansyhah A."/>
            <person name="Gross H."/>
        </authorList>
    </citation>
    <scope>NUCLEOTIDE SEQUENCE [LARGE SCALE GENOMIC DNA]</scope>
    <source>
        <strain evidence="3 4">DSMZ 26121</strain>
    </source>
</reference>
<feature type="signal peptide" evidence="1">
    <location>
        <begin position="1"/>
        <end position="24"/>
    </location>
</feature>
<accession>A0A4P8HPF7</accession>
<reference evidence="2 5" key="2">
    <citation type="submission" date="2020-08" db="EMBL/GenBank/DDBJ databases">
        <title>Genomic Encyclopedia of Type Strains, Phase III (KMG-III): the genomes of soil and plant-associated and newly described type strains.</title>
        <authorList>
            <person name="Whitman W."/>
        </authorList>
    </citation>
    <scope>NUCLEOTIDE SEQUENCE [LARGE SCALE GENOMIC DNA]</scope>
    <source>
        <strain evidence="2 5">CECT 7753</strain>
    </source>
</reference>
<evidence type="ECO:0000313" key="5">
    <source>
        <dbReference type="Proteomes" id="UP000584325"/>
    </source>
</evidence>
<dbReference type="Proteomes" id="UP000298763">
    <property type="component" value="Chromosome"/>
</dbReference>
<dbReference type="Proteomes" id="UP000584325">
    <property type="component" value="Unassembled WGS sequence"/>
</dbReference>
<dbReference type="RefSeq" id="WP_137313224.1">
    <property type="nucleotide sequence ID" value="NZ_CP040017.1"/>
</dbReference>